<dbReference type="Proteomes" id="UP000267821">
    <property type="component" value="Unassembled WGS sequence"/>
</dbReference>
<protein>
    <recommendedName>
        <fullName evidence="10">Glutamate--tRNA ligase, mitochondrial</fullName>
        <ecNumber evidence="3">6.1.1.17</ecNumber>
    </recommendedName>
    <alternativeName>
        <fullName evidence="9">Glutamyl-tRNA synthetase</fullName>
    </alternativeName>
</protein>
<evidence type="ECO:0000259" key="12">
    <source>
        <dbReference type="Pfam" id="PF00749"/>
    </source>
</evidence>
<keyword evidence="8 11" id="KW-0030">Aminoacyl-tRNA synthetase</keyword>
<dbReference type="Gene3D" id="3.40.50.620">
    <property type="entry name" value="HUPs"/>
    <property type="match status" value="1"/>
</dbReference>
<dbReference type="GO" id="GO:0005524">
    <property type="term" value="F:ATP binding"/>
    <property type="evidence" value="ECO:0007669"/>
    <property type="project" value="UniProtKB-KW"/>
</dbReference>
<evidence type="ECO:0000256" key="4">
    <source>
        <dbReference type="ARBA" id="ARBA00022598"/>
    </source>
</evidence>
<dbReference type="FunFam" id="3.40.50.620:FF:000045">
    <property type="entry name" value="Glutamate--tRNA ligase, mitochondrial"/>
    <property type="match status" value="1"/>
</dbReference>
<evidence type="ECO:0000256" key="5">
    <source>
        <dbReference type="ARBA" id="ARBA00022741"/>
    </source>
</evidence>
<dbReference type="InterPro" id="IPR049940">
    <property type="entry name" value="GluQ/Sye"/>
</dbReference>
<dbReference type="Pfam" id="PF19269">
    <property type="entry name" value="Anticodon_2"/>
    <property type="match status" value="1"/>
</dbReference>
<organism evidence="14 15">
    <name type="scientific">Terfezia boudieri ATCC MYA-4762</name>
    <dbReference type="NCBI Taxonomy" id="1051890"/>
    <lineage>
        <taxon>Eukaryota</taxon>
        <taxon>Fungi</taxon>
        <taxon>Dikarya</taxon>
        <taxon>Ascomycota</taxon>
        <taxon>Pezizomycotina</taxon>
        <taxon>Pezizomycetes</taxon>
        <taxon>Pezizales</taxon>
        <taxon>Pezizaceae</taxon>
        <taxon>Terfezia</taxon>
    </lineage>
</organism>
<keyword evidence="4 11" id="KW-0436">Ligase</keyword>
<dbReference type="HAMAP" id="MF_00022">
    <property type="entry name" value="Glu_tRNA_synth_type1"/>
    <property type="match status" value="1"/>
</dbReference>
<dbReference type="AlphaFoldDB" id="A0A3N4MDB0"/>
<dbReference type="GO" id="GO:0000049">
    <property type="term" value="F:tRNA binding"/>
    <property type="evidence" value="ECO:0007669"/>
    <property type="project" value="InterPro"/>
</dbReference>
<feature type="domain" description="Glutamyl/glutaminyl-tRNA synthetase class Ib catalytic" evidence="12">
    <location>
        <begin position="51"/>
        <end position="372"/>
    </location>
</feature>
<sequence>MGFLLGVRRRLLYSPIRLCKRSHSGVTTSPSLAALTGSESHAASIASKAARTRFAPSPTGQMHLGSLRTALFNYLYAKKTGGQFLLRIEDTDQKRTVEGAEQGIYDILRWSGLQWDEGPEVGGPYGPYRQSERIELHQKHAHMLVKSSHAYRCFCTPQRLQTLAVQRARMNLPTDYDRTCTRISDAESDERAARGDVHVIRLKAPDDYPIFTDLLYGDIQYGSNKQAHNTGSYSDPIILKSDGMPTYHLANVVDDHHMKITHVIRANEWMPSTPKHVYLYQAFGWAPPAFIHVGLLQSEQKKKLSKRDGDVDVAVYRDKGYLSEVLNNFVALLGSSHTRNNDVMAMEDLIEEQFDLSRLTVGNTIVTFSKLNFLQKSHLRTALNLGSTSSSISPTADPPPASHPILATIFSLGKALYPNLQEDYLLRCINLNLHNLVLPGTYFESMVYMFTPSVSPLYSQAPALQAIKKINDHLANSATAVPTTSTDTSISDPVTTQTDSSLPDLLLPLLTNLARIPPTDWTLKRIQEVFPHHVDKARHLSGFQRHVALMQFLRLALTGGTHGPGIPETMEVLGRDWVFLRFKEALGLFTLVEKDKGGEDLWAVVGRAWNGEVLTGEEEWIKPGGEVAASVN</sequence>
<dbReference type="OrthoDB" id="428822at2759"/>
<evidence type="ECO:0000259" key="13">
    <source>
        <dbReference type="Pfam" id="PF19269"/>
    </source>
</evidence>
<accession>A0A3N4MDB0</accession>
<evidence type="ECO:0000256" key="7">
    <source>
        <dbReference type="ARBA" id="ARBA00022917"/>
    </source>
</evidence>
<evidence type="ECO:0000313" key="15">
    <source>
        <dbReference type="Proteomes" id="UP000267821"/>
    </source>
</evidence>
<dbReference type="PRINTS" id="PR00987">
    <property type="entry name" value="TRNASYNTHGLU"/>
</dbReference>
<dbReference type="GO" id="GO:0005739">
    <property type="term" value="C:mitochondrion"/>
    <property type="evidence" value="ECO:0007669"/>
    <property type="project" value="UniProtKB-SubCell"/>
</dbReference>
<dbReference type="SUPFAM" id="SSF52374">
    <property type="entry name" value="Nucleotidylyl transferase"/>
    <property type="match status" value="1"/>
</dbReference>
<evidence type="ECO:0000256" key="9">
    <source>
        <dbReference type="ARBA" id="ARBA00030865"/>
    </source>
</evidence>
<comment type="subcellular location">
    <subcellularLocation>
        <location evidence="1">Mitochondrion</location>
    </subcellularLocation>
</comment>
<evidence type="ECO:0000256" key="8">
    <source>
        <dbReference type="ARBA" id="ARBA00023146"/>
    </source>
</evidence>
<dbReference type="InParanoid" id="A0A3N4MDB0"/>
<proteinExistence type="inferred from homology"/>
<keyword evidence="15" id="KW-1185">Reference proteome</keyword>
<dbReference type="FunCoup" id="A0A3N4MDB0">
    <property type="interactions" value="704"/>
</dbReference>
<dbReference type="InterPro" id="IPR000924">
    <property type="entry name" value="Glu/Gln-tRNA-synth"/>
</dbReference>
<dbReference type="InterPro" id="IPR020751">
    <property type="entry name" value="aa-tRNA-synth_I_codon-bd_sub2"/>
</dbReference>
<reference evidence="14 15" key="1">
    <citation type="journal article" date="2018" name="Nat. Ecol. Evol.">
        <title>Pezizomycetes genomes reveal the molecular basis of ectomycorrhizal truffle lifestyle.</title>
        <authorList>
            <person name="Murat C."/>
            <person name="Payen T."/>
            <person name="Noel B."/>
            <person name="Kuo A."/>
            <person name="Morin E."/>
            <person name="Chen J."/>
            <person name="Kohler A."/>
            <person name="Krizsan K."/>
            <person name="Balestrini R."/>
            <person name="Da Silva C."/>
            <person name="Montanini B."/>
            <person name="Hainaut M."/>
            <person name="Levati E."/>
            <person name="Barry K.W."/>
            <person name="Belfiori B."/>
            <person name="Cichocki N."/>
            <person name="Clum A."/>
            <person name="Dockter R.B."/>
            <person name="Fauchery L."/>
            <person name="Guy J."/>
            <person name="Iotti M."/>
            <person name="Le Tacon F."/>
            <person name="Lindquist E.A."/>
            <person name="Lipzen A."/>
            <person name="Malagnac F."/>
            <person name="Mello A."/>
            <person name="Molinier V."/>
            <person name="Miyauchi S."/>
            <person name="Poulain J."/>
            <person name="Riccioni C."/>
            <person name="Rubini A."/>
            <person name="Sitrit Y."/>
            <person name="Splivallo R."/>
            <person name="Traeger S."/>
            <person name="Wang M."/>
            <person name="Zifcakova L."/>
            <person name="Wipf D."/>
            <person name="Zambonelli A."/>
            <person name="Paolocci F."/>
            <person name="Nowrousian M."/>
            <person name="Ottonello S."/>
            <person name="Baldrian P."/>
            <person name="Spatafora J.W."/>
            <person name="Henrissat B."/>
            <person name="Nagy L.G."/>
            <person name="Aury J.M."/>
            <person name="Wincker P."/>
            <person name="Grigoriev I.V."/>
            <person name="Bonfante P."/>
            <person name="Martin F.M."/>
        </authorList>
    </citation>
    <scope>NUCLEOTIDE SEQUENCE [LARGE SCALE GENOMIC DNA]</scope>
    <source>
        <strain evidence="14 15">ATCC MYA-4762</strain>
    </source>
</reference>
<dbReference type="STRING" id="1051890.A0A3N4MDB0"/>
<evidence type="ECO:0000256" key="2">
    <source>
        <dbReference type="ARBA" id="ARBA00007894"/>
    </source>
</evidence>
<gene>
    <name evidence="14" type="ORF">L211DRAFT_816799</name>
</gene>
<dbReference type="InterPro" id="IPR004527">
    <property type="entry name" value="Glu-tRNA-ligase_bac/mito"/>
</dbReference>
<dbReference type="InterPro" id="IPR033910">
    <property type="entry name" value="GluRS_core"/>
</dbReference>
<dbReference type="EMBL" id="ML121527">
    <property type="protein sequence ID" value="RPB29861.1"/>
    <property type="molecule type" value="Genomic_DNA"/>
</dbReference>
<keyword evidence="5 11" id="KW-0547">Nucleotide-binding</keyword>
<evidence type="ECO:0000256" key="10">
    <source>
        <dbReference type="ARBA" id="ARBA00072917"/>
    </source>
</evidence>
<evidence type="ECO:0000256" key="6">
    <source>
        <dbReference type="ARBA" id="ARBA00022840"/>
    </source>
</evidence>
<name>A0A3N4MDB0_9PEZI</name>
<dbReference type="InterPro" id="IPR020058">
    <property type="entry name" value="Glu/Gln-tRNA-synth_Ib_cat-dom"/>
</dbReference>
<feature type="domain" description="Aminoacyl-tRNA synthetase class I anticodon-binding" evidence="13">
    <location>
        <begin position="497"/>
        <end position="586"/>
    </location>
</feature>
<keyword evidence="7 11" id="KW-0648">Protein biosynthesis</keyword>
<dbReference type="GO" id="GO:0006424">
    <property type="term" value="P:glutamyl-tRNA aminoacylation"/>
    <property type="evidence" value="ECO:0007669"/>
    <property type="project" value="InterPro"/>
</dbReference>
<dbReference type="PANTHER" id="PTHR43311:SF2">
    <property type="entry name" value="GLUTAMATE--TRNA LIGASE, MITOCHONDRIAL-RELATED"/>
    <property type="match status" value="1"/>
</dbReference>
<dbReference type="NCBIfam" id="TIGR00464">
    <property type="entry name" value="gltX_bact"/>
    <property type="match status" value="1"/>
</dbReference>
<dbReference type="EC" id="6.1.1.17" evidence="3"/>
<dbReference type="CDD" id="cd00808">
    <property type="entry name" value="GluRS_core"/>
    <property type="match status" value="1"/>
</dbReference>
<comment type="similarity">
    <text evidence="2">Belongs to the class-I aminoacyl-tRNA synthetase family. Glutamate--tRNA ligase type 1 subfamily.</text>
</comment>
<dbReference type="InterPro" id="IPR008925">
    <property type="entry name" value="aa_tRNA-synth_I_cd-bd_sf"/>
</dbReference>
<dbReference type="GO" id="GO:0008270">
    <property type="term" value="F:zinc ion binding"/>
    <property type="evidence" value="ECO:0007669"/>
    <property type="project" value="InterPro"/>
</dbReference>
<evidence type="ECO:0000313" key="14">
    <source>
        <dbReference type="EMBL" id="RPB29861.1"/>
    </source>
</evidence>
<evidence type="ECO:0000256" key="1">
    <source>
        <dbReference type="ARBA" id="ARBA00004173"/>
    </source>
</evidence>
<keyword evidence="6 11" id="KW-0067">ATP-binding</keyword>
<evidence type="ECO:0000256" key="11">
    <source>
        <dbReference type="RuleBase" id="RU363037"/>
    </source>
</evidence>
<dbReference type="Gene3D" id="1.10.10.350">
    <property type="match status" value="1"/>
</dbReference>
<dbReference type="GO" id="GO:0004818">
    <property type="term" value="F:glutamate-tRNA ligase activity"/>
    <property type="evidence" value="ECO:0007669"/>
    <property type="project" value="UniProtKB-EC"/>
</dbReference>
<dbReference type="Pfam" id="PF00749">
    <property type="entry name" value="tRNA-synt_1c"/>
    <property type="match status" value="1"/>
</dbReference>
<dbReference type="InterPro" id="IPR045462">
    <property type="entry name" value="aa-tRNA-synth_I_cd-bd"/>
</dbReference>
<dbReference type="InterPro" id="IPR014729">
    <property type="entry name" value="Rossmann-like_a/b/a_fold"/>
</dbReference>
<dbReference type="PANTHER" id="PTHR43311">
    <property type="entry name" value="GLUTAMATE--TRNA LIGASE"/>
    <property type="match status" value="1"/>
</dbReference>
<dbReference type="SUPFAM" id="SSF48163">
    <property type="entry name" value="An anticodon-binding domain of class I aminoacyl-tRNA synthetases"/>
    <property type="match status" value="1"/>
</dbReference>
<evidence type="ECO:0000256" key="3">
    <source>
        <dbReference type="ARBA" id="ARBA00012835"/>
    </source>
</evidence>